<proteinExistence type="predicted"/>
<evidence type="ECO:0000313" key="2">
    <source>
        <dbReference type="Proteomes" id="UP000800038"/>
    </source>
</evidence>
<dbReference type="Proteomes" id="UP000800038">
    <property type="component" value="Unassembled WGS sequence"/>
</dbReference>
<name>A0A6A5T3P2_9PLEO</name>
<evidence type="ECO:0000313" key="1">
    <source>
        <dbReference type="EMBL" id="KAF1947223.1"/>
    </source>
</evidence>
<accession>A0A6A5T3P2</accession>
<dbReference type="AlphaFoldDB" id="A0A6A5T3P2"/>
<gene>
    <name evidence="1" type="ORF">EJ02DRAFT_417815</name>
</gene>
<protein>
    <submittedName>
        <fullName evidence="1">Uncharacterized protein</fullName>
    </submittedName>
</protein>
<keyword evidence="2" id="KW-1185">Reference proteome</keyword>
<organism evidence="1 2">
    <name type="scientific">Clathrospora elynae</name>
    <dbReference type="NCBI Taxonomy" id="706981"/>
    <lineage>
        <taxon>Eukaryota</taxon>
        <taxon>Fungi</taxon>
        <taxon>Dikarya</taxon>
        <taxon>Ascomycota</taxon>
        <taxon>Pezizomycotina</taxon>
        <taxon>Dothideomycetes</taxon>
        <taxon>Pleosporomycetidae</taxon>
        <taxon>Pleosporales</taxon>
        <taxon>Diademaceae</taxon>
        <taxon>Clathrospora</taxon>
    </lineage>
</organism>
<sequence length="160" mass="17364">MDQSIAFKDATDQIRMLSGRERSEDAIKAYMNQPKYGLDKVDGTFGVFASGMEGSRTSCDTCLLLGSTSKGAFPDTTCIRYKNSSTLKGDATDTVRSAEETRETLMARSGLTGLPVADIPKSLQSFNQNMRKPEGLGRLRTMAVAARTKTTSKSILMTLS</sequence>
<reference evidence="1" key="1">
    <citation type="journal article" date="2020" name="Stud. Mycol.">
        <title>101 Dothideomycetes genomes: a test case for predicting lifestyles and emergence of pathogens.</title>
        <authorList>
            <person name="Haridas S."/>
            <person name="Albert R."/>
            <person name="Binder M."/>
            <person name="Bloem J."/>
            <person name="Labutti K."/>
            <person name="Salamov A."/>
            <person name="Andreopoulos B."/>
            <person name="Baker S."/>
            <person name="Barry K."/>
            <person name="Bills G."/>
            <person name="Bluhm B."/>
            <person name="Cannon C."/>
            <person name="Castanera R."/>
            <person name="Culley D."/>
            <person name="Daum C."/>
            <person name="Ezra D."/>
            <person name="Gonzalez J."/>
            <person name="Henrissat B."/>
            <person name="Kuo A."/>
            <person name="Liang C."/>
            <person name="Lipzen A."/>
            <person name="Lutzoni F."/>
            <person name="Magnuson J."/>
            <person name="Mondo S."/>
            <person name="Nolan M."/>
            <person name="Ohm R."/>
            <person name="Pangilinan J."/>
            <person name="Park H.-J."/>
            <person name="Ramirez L."/>
            <person name="Alfaro M."/>
            <person name="Sun H."/>
            <person name="Tritt A."/>
            <person name="Yoshinaga Y."/>
            <person name="Zwiers L.-H."/>
            <person name="Turgeon B."/>
            <person name="Goodwin S."/>
            <person name="Spatafora J."/>
            <person name="Crous P."/>
            <person name="Grigoriev I."/>
        </authorList>
    </citation>
    <scope>NUCLEOTIDE SEQUENCE</scope>
    <source>
        <strain evidence="1">CBS 161.51</strain>
    </source>
</reference>
<dbReference type="EMBL" id="ML975999">
    <property type="protein sequence ID" value="KAF1947223.1"/>
    <property type="molecule type" value="Genomic_DNA"/>
</dbReference>